<name>A0A1E3HLL7_9TREE</name>
<gene>
    <name evidence="2" type="ORF">L202_05742</name>
</gene>
<evidence type="ECO:0000313" key="3">
    <source>
        <dbReference type="Proteomes" id="UP000094065"/>
    </source>
</evidence>
<dbReference type="GeneID" id="30157051"/>
<feature type="region of interest" description="Disordered" evidence="1">
    <location>
        <begin position="1"/>
        <end position="47"/>
    </location>
</feature>
<dbReference type="AlphaFoldDB" id="A0A1E3HLL7"/>
<comment type="caution">
    <text evidence="2">The sequence shown here is derived from an EMBL/GenBank/DDBJ whole genome shotgun (WGS) entry which is preliminary data.</text>
</comment>
<feature type="compositionally biased region" description="Polar residues" evidence="1">
    <location>
        <begin position="35"/>
        <end position="47"/>
    </location>
</feature>
<accession>A0A1E3HLL7</accession>
<protein>
    <submittedName>
        <fullName evidence="2">Uncharacterized protein</fullName>
    </submittedName>
</protein>
<dbReference type="RefSeq" id="XP_018992598.1">
    <property type="nucleotide sequence ID" value="XM_019140107.1"/>
</dbReference>
<sequence>MALTEGAGLLTSVADEGRGWPSKDKSGKGCDVDNVTGSASDVPSHNSPAWIHSHAAWSLSGTATDPLAEGLEGRTDVTLGRQQPASNRVYVCHGVTVKRLYDGVGDVLVSIGSEC</sequence>
<proteinExistence type="predicted"/>
<feature type="compositionally biased region" description="Basic and acidic residues" evidence="1">
    <location>
        <begin position="15"/>
        <end position="31"/>
    </location>
</feature>
<dbReference type="EMBL" id="AWGJ01000008">
    <property type="protein sequence ID" value="ODN77224.1"/>
    <property type="molecule type" value="Genomic_DNA"/>
</dbReference>
<evidence type="ECO:0000313" key="2">
    <source>
        <dbReference type="EMBL" id="ODN77224.1"/>
    </source>
</evidence>
<reference evidence="2 3" key="1">
    <citation type="submission" date="2016-06" db="EMBL/GenBank/DDBJ databases">
        <title>Evolution of pathogenesis and genome organization in the Tremellales.</title>
        <authorList>
            <person name="Cuomo C."/>
            <person name="Litvintseva A."/>
            <person name="Heitman J."/>
            <person name="Chen Y."/>
            <person name="Sun S."/>
            <person name="Springer D."/>
            <person name="Dromer F."/>
            <person name="Young S."/>
            <person name="Zeng Q."/>
            <person name="Chapman S."/>
            <person name="Gujja S."/>
            <person name="Saif S."/>
            <person name="Birren B."/>
        </authorList>
    </citation>
    <scope>NUCLEOTIDE SEQUENCE [LARGE SCALE GENOMIC DNA]</scope>
    <source>
        <strain evidence="2 3">CBS 6039</strain>
    </source>
</reference>
<organism evidence="2 3">
    <name type="scientific">Cryptococcus amylolentus CBS 6039</name>
    <dbReference type="NCBI Taxonomy" id="1295533"/>
    <lineage>
        <taxon>Eukaryota</taxon>
        <taxon>Fungi</taxon>
        <taxon>Dikarya</taxon>
        <taxon>Basidiomycota</taxon>
        <taxon>Agaricomycotina</taxon>
        <taxon>Tremellomycetes</taxon>
        <taxon>Tremellales</taxon>
        <taxon>Cryptococcaceae</taxon>
        <taxon>Cryptococcus</taxon>
    </lineage>
</organism>
<evidence type="ECO:0000256" key="1">
    <source>
        <dbReference type="SAM" id="MobiDB-lite"/>
    </source>
</evidence>
<dbReference type="Proteomes" id="UP000094065">
    <property type="component" value="Unassembled WGS sequence"/>
</dbReference>
<keyword evidence="3" id="KW-1185">Reference proteome</keyword>